<sequence length="446" mass="49222">MSAIQVSNEALREMRNQSLRDGIIGCLFGSALGDAIGLYTEFLSAAIAAQVYPSRCFVLAPTSEATALHSDAHRDPHQPGEWTDDTDHALLILLSYLHKNGQDPSARDFATRLDIWVRQGLRALDTLPMGLGHTVGSTVRSKTFLEDPEVTARQRWKNSGYKAAANGSLMRTHPLGLMCLQKSLEQTFQTAADFSVITHPDPRCIISCAIGTALVRGLILHIIRRESDIDALIESAVTWFVSYRKEQLQDEDRDEEPHLDLDELWRHAKVGKLSDLELDEPRKIGYVYKTFGSGVHLVRLAMRETGNLTAPLPTQTTIFECLITDLIMLGGDADTNACFAGALVGAYLGFKALPPHWRNGLKHGEWLMAKAEGLCMTLKVVHGTYNGAQDTDTAPDGGRGILTDAQMEEKVMRHMAGMAQRLGEGVGKRKSSSWGWLSKKKMRRTG</sequence>
<reference evidence="3 4" key="1">
    <citation type="journal article" date="2019" name="Appl. Microbiol. Biotechnol.">
        <title>Genome sequence of Isaria javanica and comparative genome analysis insights into family S53 peptidase evolution in fungal entomopathogens.</title>
        <authorList>
            <person name="Lin R."/>
            <person name="Zhang X."/>
            <person name="Xin B."/>
            <person name="Zou M."/>
            <person name="Gao Y."/>
            <person name="Qin F."/>
            <person name="Hu Q."/>
            <person name="Xie B."/>
            <person name="Cheng X."/>
        </authorList>
    </citation>
    <scope>NUCLEOTIDE SEQUENCE [LARGE SCALE GENOMIC DNA]</scope>
    <source>
        <strain evidence="3 4">IJ1G</strain>
    </source>
</reference>
<evidence type="ECO:0000256" key="1">
    <source>
        <dbReference type="PIRSR" id="PIRSR605502-1"/>
    </source>
</evidence>
<feature type="binding site" evidence="1">
    <location>
        <position position="83"/>
    </location>
    <ligand>
        <name>Mg(2+)</name>
        <dbReference type="ChEBI" id="CHEBI:18420"/>
        <label>1</label>
    </ligand>
</feature>
<feature type="binding site" evidence="1">
    <location>
        <position position="334"/>
    </location>
    <ligand>
        <name>Mg(2+)</name>
        <dbReference type="ChEBI" id="CHEBI:18420"/>
        <label>1</label>
    </ligand>
</feature>
<feature type="binding site" evidence="1">
    <location>
        <position position="84"/>
    </location>
    <ligand>
        <name>Mg(2+)</name>
        <dbReference type="ChEBI" id="CHEBI:18420"/>
        <label>1</label>
    </ligand>
</feature>
<organism evidence="3 4">
    <name type="scientific">Cordyceps javanica</name>
    <dbReference type="NCBI Taxonomy" id="43265"/>
    <lineage>
        <taxon>Eukaryota</taxon>
        <taxon>Fungi</taxon>
        <taxon>Dikarya</taxon>
        <taxon>Ascomycota</taxon>
        <taxon>Pezizomycotina</taxon>
        <taxon>Sordariomycetes</taxon>
        <taxon>Hypocreomycetidae</taxon>
        <taxon>Hypocreales</taxon>
        <taxon>Cordycipitaceae</taxon>
        <taxon>Cordyceps</taxon>
    </lineage>
</organism>
<gene>
    <name evidence="3" type="ORF">IF1G_02899</name>
</gene>
<dbReference type="OrthoDB" id="2021138at2759"/>
<dbReference type="Proteomes" id="UP000315783">
    <property type="component" value="Unassembled WGS sequence"/>
</dbReference>
<comment type="caution">
    <text evidence="3">The sequence shown here is derived from an EMBL/GenBank/DDBJ whole genome shotgun (WGS) entry which is preliminary data.</text>
</comment>
<dbReference type="GO" id="GO:0046872">
    <property type="term" value="F:metal ion binding"/>
    <property type="evidence" value="ECO:0007669"/>
    <property type="project" value="UniProtKB-KW"/>
</dbReference>
<proteinExistence type="predicted"/>
<dbReference type="PANTHER" id="PTHR16222">
    <property type="entry name" value="ADP-RIBOSYLGLYCOHYDROLASE"/>
    <property type="match status" value="1"/>
</dbReference>
<protein>
    <submittedName>
        <fullName evidence="3">ADP-ribosylglycohydrolase-like protein</fullName>
    </submittedName>
</protein>
<dbReference type="InterPro" id="IPR036705">
    <property type="entry name" value="Ribosyl_crysJ1_sf"/>
</dbReference>
<feature type="binding site" evidence="1">
    <location>
        <position position="332"/>
    </location>
    <ligand>
        <name>Mg(2+)</name>
        <dbReference type="ChEBI" id="CHEBI:18420"/>
        <label>1</label>
    </ligand>
</feature>
<dbReference type="InterPro" id="IPR005502">
    <property type="entry name" value="Ribosyl_crysJ1"/>
</dbReference>
<accession>A0A545W7Q1</accession>
<dbReference type="SUPFAM" id="SSF101478">
    <property type="entry name" value="ADP-ribosylglycohydrolase"/>
    <property type="match status" value="1"/>
</dbReference>
<dbReference type="STRING" id="43265.A0A545W7Q1"/>
<keyword evidence="1" id="KW-0479">Metal-binding</keyword>
<dbReference type="Pfam" id="PF03747">
    <property type="entry name" value="ADP_ribosyl_GH"/>
    <property type="match status" value="1"/>
</dbReference>
<dbReference type="InterPro" id="IPR050792">
    <property type="entry name" value="ADP-ribosylglycohydrolase"/>
</dbReference>
<dbReference type="EMBL" id="SPUK01000003">
    <property type="protein sequence ID" value="TQV98819.1"/>
    <property type="molecule type" value="Genomic_DNA"/>
</dbReference>
<keyword evidence="1" id="KW-0460">Magnesium</keyword>
<evidence type="ECO:0000313" key="3">
    <source>
        <dbReference type="EMBL" id="TQV98819.1"/>
    </source>
</evidence>
<dbReference type="AlphaFoldDB" id="A0A545W7Q1"/>
<evidence type="ECO:0000313" key="4">
    <source>
        <dbReference type="Proteomes" id="UP000315783"/>
    </source>
</evidence>
<dbReference type="Gene3D" id="1.10.4080.10">
    <property type="entry name" value="ADP-ribosylation/Crystallin J1"/>
    <property type="match status" value="1"/>
</dbReference>
<name>A0A545W7Q1_9HYPO</name>
<evidence type="ECO:0000256" key="2">
    <source>
        <dbReference type="SAM" id="MobiDB-lite"/>
    </source>
</evidence>
<feature type="region of interest" description="Disordered" evidence="2">
    <location>
        <begin position="422"/>
        <end position="446"/>
    </location>
</feature>
<comment type="cofactor">
    <cofactor evidence="1">
        <name>Mg(2+)</name>
        <dbReference type="ChEBI" id="CHEBI:18420"/>
    </cofactor>
    <text evidence="1">Binds 2 magnesium ions per subunit.</text>
</comment>
<dbReference type="GO" id="GO:0016787">
    <property type="term" value="F:hydrolase activity"/>
    <property type="evidence" value="ECO:0007669"/>
    <property type="project" value="UniProtKB-KW"/>
</dbReference>
<feature type="binding site" evidence="1">
    <location>
        <position position="335"/>
    </location>
    <ligand>
        <name>Mg(2+)</name>
        <dbReference type="ChEBI" id="CHEBI:18420"/>
        <label>1</label>
    </ligand>
</feature>
<keyword evidence="3" id="KW-0378">Hydrolase</keyword>
<keyword evidence="4" id="KW-1185">Reference proteome</keyword>
<dbReference type="PANTHER" id="PTHR16222:SF28">
    <property type="entry name" value="ADP-RIBOSYLGLYCOHYDROLASE"/>
    <property type="match status" value="1"/>
</dbReference>
<feature type="binding site" evidence="1">
    <location>
        <position position="85"/>
    </location>
    <ligand>
        <name>Mg(2+)</name>
        <dbReference type="ChEBI" id="CHEBI:18420"/>
        <label>1</label>
    </ligand>
</feature>